<organism evidence="2 3">
    <name type="scientific">Polymorphum gilvum (strain LMG 25793 / CGMCC 1.9160 / SL003B-26A1)</name>
    <dbReference type="NCBI Taxonomy" id="991905"/>
    <lineage>
        <taxon>Bacteria</taxon>
        <taxon>Pseudomonadati</taxon>
        <taxon>Pseudomonadota</taxon>
        <taxon>Alphaproteobacteria</taxon>
        <taxon>Rhodobacterales</taxon>
        <taxon>Paracoccaceae</taxon>
        <taxon>Polymorphum</taxon>
    </lineage>
</organism>
<dbReference type="AlphaFoldDB" id="F2IXZ3"/>
<keyword evidence="3" id="KW-1185">Reference proteome</keyword>
<evidence type="ECO:0000259" key="1">
    <source>
        <dbReference type="Pfam" id="PF05050"/>
    </source>
</evidence>
<dbReference type="NCBIfam" id="TIGR01444">
    <property type="entry name" value="fkbM_fam"/>
    <property type="match status" value="1"/>
</dbReference>
<dbReference type="GO" id="GO:0032259">
    <property type="term" value="P:methylation"/>
    <property type="evidence" value="ECO:0007669"/>
    <property type="project" value="UniProtKB-KW"/>
</dbReference>
<evidence type="ECO:0000313" key="3">
    <source>
        <dbReference type="Proteomes" id="UP000008130"/>
    </source>
</evidence>
<keyword evidence="2" id="KW-0489">Methyltransferase</keyword>
<dbReference type="Proteomes" id="UP000008130">
    <property type="component" value="Chromosome"/>
</dbReference>
<dbReference type="HOGENOM" id="CLU_860187_0_0_5"/>
<dbReference type="PATRIC" id="fig|991905.3.peg.2124"/>
<dbReference type="GO" id="GO:0008168">
    <property type="term" value="F:methyltransferase activity"/>
    <property type="evidence" value="ECO:0007669"/>
    <property type="project" value="UniProtKB-KW"/>
</dbReference>
<dbReference type="Gene3D" id="3.40.50.150">
    <property type="entry name" value="Vaccinia Virus protein VP39"/>
    <property type="match status" value="1"/>
</dbReference>
<dbReference type="InterPro" id="IPR029063">
    <property type="entry name" value="SAM-dependent_MTases_sf"/>
</dbReference>
<dbReference type="STRING" id="991905.SL003B_2071"/>
<accession>F2IXZ3</accession>
<dbReference type="InterPro" id="IPR006342">
    <property type="entry name" value="FkbM_mtfrase"/>
</dbReference>
<dbReference type="PANTHER" id="PTHR34203">
    <property type="entry name" value="METHYLTRANSFERASE, FKBM FAMILY PROTEIN"/>
    <property type="match status" value="1"/>
</dbReference>
<keyword evidence="2" id="KW-0808">Transferase</keyword>
<dbReference type="eggNOG" id="COG2242">
    <property type="taxonomic scope" value="Bacteria"/>
</dbReference>
<protein>
    <submittedName>
        <fullName evidence="2">Methyltransferase FkbM</fullName>
    </submittedName>
</protein>
<dbReference type="InterPro" id="IPR052514">
    <property type="entry name" value="SAM-dependent_MTase"/>
</dbReference>
<dbReference type="KEGG" id="pgv:SL003B_2071"/>
<reference evidence="2 3" key="1">
    <citation type="journal article" date="2011" name="J. Bacteriol.">
        <title>Complete genome sequence of Polymorphum gilvum SL003B-26A1T, a crude oil-degrading bacterium from oil-polluted saline soil.</title>
        <authorList>
            <person name="Li S.G."/>
            <person name="Tang Y.Q."/>
            <person name="Nie Y."/>
            <person name="Cai M."/>
            <person name="Wu X.L."/>
        </authorList>
    </citation>
    <scope>NUCLEOTIDE SEQUENCE [LARGE SCALE GENOMIC DNA]</scope>
    <source>
        <strain evidence="3">LMG 25793 / CGMCC 1.9160 / SL003B-26A1</strain>
    </source>
</reference>
<gene>
    <name evidence="2" type="ordered locus">SL003B_2071</name>
</gene>
<feature type="domain" description="Methyltransferase FkbM" evidence="1">
    <location>
        <begin position="109"/>
        <end position="271"/>
    </location>
</feature>
<dbReference type="Pfam" id="PF05050">
    <property type="entry name" value="Methyltransf_21"/>
    <property type="match status" value="1"/>
</dbReference>
<dbReference type="EMBL" id="CP002568">
    <property type="protein sequence ID" value="ADZ70496.1"/>
    <property type="molecule type" value="Genomic_DNA"/>
</dbReference>
<sequence>MDATIHVDKASGAIRNASMRERTGLTAMRLAAVGLRPLDDFGFSIASKLVRSVLPSRRMVTVDFADDARFSFPYGDGYWSLLLDPRDVYEEEVEAILRAIRDVDYAFVDCGANFGYWSVLVTSAGFGRHKAVAIELDPESFAILERNAAANGNRFTCLHRAISDSDDDVLKFYGAKHEARSVVPDATGGVRGEVLSITLDRLVEDGHVPDEGPVVLKLDVEGVEVQALKGGTALLMRDVLIVYEEHGSDRAHSVSRYLRDDCGMRLFGHVDKTFFELGSVDQLTRLKTNPRRGYDFFATRSPFWLDRLCALSTAQGGGVRNPAAAA</sequence>
<dbReference type="SUPFAM" id="SSF53335">
    <property type="entry name" value="S-adenosyl-L-methionine-dependent methyltransferases"/>
    <property type="match status" value="1"/>
</dbReference>
<name>F2IXZ3_POLGS</name>
<evidence type="ECO:0000313" key="2">
    <source>
        <dbReference type="EMBL" id="ADZ70496.1"/>
    </source>
</evidence>
<proteinExistence type="predicted"/>
<dbReference type="PANTHER" id="PTHR34203:SF15">
    <property type="entry name" value="SLL1173 PROTEIN"/>
    <property type="match status" value="1"/>
</dbReference>